<dbReference type="Pfam" id="PF00651">
    <property type="entry name" value="BTB"/>
    <property type="match status" value="1"/>
</dbReference>
<dbReference type="PROSITE" id="PS50097">
    <property type="entry name" value="BTB"/>
    <property type="match status" value="1"/>
</dbReference>
<dbReference type="PANTHER" id="PTHR46105">
    <property type="entry name" value="AGAP004733-PA"/>
    <property type="match status" value="1"/>
</dbReference>
<keyword evidence="7" id="KW-0805">Transcription regulation</keyword>
<evidence type="ECO:0000256" key="12">
    <source>
        <dbReference type="SAM" id="MobiDB-lite"/>
    </source>
</evidence>
<dbReference type="GO" id="GO:0000981">
    <property type="term" value="F:DNA-binding transcription factor activity, RNA polymerase II-specific"/>
    <property type="evidence" value="ECO:0007669"/>
    <property type="project" value="TreeGrafter"/>
</dbReference>
<feature type="compositionally biased region" description="Acidic residues" evidence="12">
    <location>
        <begin position="489"/>
        <end position="499"/>
    </location>
</feature>
<keyword evidence="3" id="KW-0479">Metal-binding</keyword>
<dbReference type="GeneTree" id="ENSGT00940000160246"/>
<evidence type="ECO:0000256" key="4">
    <source>
        <dbReference type="ARBA" id="ARBA00022737"/>
    </source>
</evidence>
<evidence type="ECO:0000256" key="11">
    <source>
        <dbReference type="PROSITE-ProRule" id="PRU00042"/>
    </source>
</evidence>
<dbReference type="InterPro" id="IPR050457">
    <property type="entry name" value="ZnFinger_BTB_dom_contain"/>
</dbReference>
<feature type="domain" description="BTB" evidence="13">
    <location>
        <begin position="84"/>
        <end position="154"/>
    </location>
</feature>
<feature type="domain" description="C2H2-type" evidence="14">
    <location>
        <begin position="702"/>
        <end position="729"/>
    </location>
</feature>
<feature type="compositionally biased region" description="Polar residues" evidence="12">
    <location>
        <begin position="479"/>
        <end position="488"/>
    </location>
</feature>
<evidence type="ECO:0000256" key="10">
    <source>
        <dbReference type="ARBA" id="ARBA00023242"/>
    </source>
</evidence>
<evidence type="ECO:0000256" key="3">
    <source>
        <dbReference type="ARBA" id="ARBA00022723"/>
    </source>
</evidence>
<keyword evidence="4" id="KW-0677">Repeat</keyword>
<evidence type="ECO:0000256" key="1">
    <source>
        <dbReference type="ARBA" id="ARBA00003767"/>
    </source>
</evidence>
<dbReference type="InterPro" id="IPR000210">
    <property type="entry name" value="BTB/POZ_dom"/>
</dbReference>
<comment type="subcellular location">
    <subcellularLocation>
        <location evidence="2">Nucleus</location>
    </subcellularLocation>
</comment>
<dbReference type="Proteomes" id="UP000314982">
    <property type="component" value="Unassembled WGS sequence"/>
</dbReference>
<dbReference type="Gene3D" id="3.30.160.60">
    <property type="entry name" value="Classic Zinc Finger"/>
    <property type="match status" value="2"/>
</dbReference>
<dbReference type="GO" id="GO:0008270">
    <property type="term" value="F:zinc ion binding"/>
    <property type="evidence" value="ECO:0007669"/>
    <property type="project" value="UniProtKB-KW"/>
</dbReference>
<dbReference type="InterPro" id="IPR036236">
    <property type="entry name" value="Znf_C2H2_sf"/>
</dbReference>
<evidence type="ECO:0000256" key="9">
    <source>
        <dbReference type="ARBA" id="ARBA00023163"/>
    </source>
</evidence>
<evidence type="ECO:0000256" key="6">
    <source>
        <dbReference type="ARBA" id="ARBA00022833"/>
    </source>
</evidence>
<reference evidence="15" key="3">
    <citation type="submission" date="2025-09" db="UniProtKB">
        <authorList>
            <consortium name="Ensembl"/>
        </authorList>
    </citation>
    <scope>IDENTIFICATION</scope>
</reference>
<accession>A0A4W5QII9</accession>
<feature type="compositionally biased region" description="Polar residues" evidence="12">
    <location>
        <begin position="368"/>
        <end position="378"/>
    </location>
</feature>
<dbReference type="PROSITE" id="PS00028">
    <property type="entry name" value="ZINC_FINGER_C2H2_1"/>
    <property type="match status" value="1"/>
</dbReference>
<protein>
    <submittedName>
        <fullName evidence="15">Zinc finger and BTB domain containing 5</fullName>
    </submittedName>
</protein>
<organism evidence="15 16">
    <name type="scientific">Hucho hucho</name>
    <name type="common">huchen</name>
    <dbReference type="NCBI Taxonomy" id="62062"/>
    <lineage>
        <taxon>Eukaryota</taxon>
        <taxon>Metazoa</taxon>
        <taxon>Chordata</taxon>
        <taxon>Craniata</taxon>
        <taxon>Vertebrata</taxon>
        <taxon>Euteleostomi</taxon>
        <taxon>Actinopterygii</taxon>
        <taxon>Neopterygii</taxon>
        <taxon>Teleostei</taxon>
        <taxon>Protacanthopterygii</taxon>
        <taxon>Salmoniformes</taxon>
        <taxon>Salmonidae</taxon>
        <taxon>Salmoninae</taxon>
        <taxon>Hucho</taxon>
    </lineage>
</organism>
<dbReference type="FunFam" id="3.30.160.60:FF:000250">
    <property type="entry name" value="zinc finger protein 197 isoform X1"/>
    <property type="match status" value="1"/>
</dbReference>
<dbReference type="PANTHER" id="PTHR46105:SF5">
    <property type="entry name" value="ZINC FINGER AND BTB DOMAIN-CONTAINING PROTEIN 44 ISOFORM X1"/>
    <property type="match status" value="1"/>
</dbReference>
<keyword evidence="5 11" id="KW-0863">Zinc-finger</keyword>
<evidence type="ECO:0000259" key="13">
    <source>
        <dbReference type="PROSITE" id="PS50097"/>
    </source>
</evidence>
<feature type="domain" description="C2H2-type" evidence="14">
    <location>
        <begin position="730"/>
        <end position="762"/>
    </location>
</feature>
<dbReference type="InterPro" id="IPR011333">
    <property type="entry name" value="SKP1/BTB/POZ_sf"/>
</dbReference>
<dbReference type="GO" id="GO:0000978">
    <property type="term" value="F:RNA polymerase II cis-regulatory region sequence-specific DNA binding"/>
    <property type="evidence" value="ECO:0007669"/>
    <property type="project" value="TreeGrafter"/>
</dbReference>
<feature type="region of interest" description="Disordered" evidence="12">
    <location>
        <begin position="642"/>
        <end position="672"/>
    </location>
</feature>
<dbReference type="GO" id="GO:0005634">
    <property type="term" value="C:nucleus"/>
    <property type="evidence" value="ECO:0007669"/>
    <property type="project" value="UniProtKB-SubCell"/>
</dbReference>
<evidence type="ECO:0000313" key="15">
    <source>
        <dbReference type="Ensembl" id="ENSHHUP00000075917.1"/>
    </source>
</evidence>
<comment type="function">
    <text evidence="1">May be involved in transcriptional regulation.</text>
</comment>
<feature type="compositionally biased region" description="Low complexity" evidence="12">
    <location>
        <begin position="466"/>
        <end position="478"/>
    </location>
</feature>
<evidence type="ECO:0000256" key="8">
    <source>
        <dbReference type="ARBA" id="ARBA00023125"/>
    </source>
</evidence>
<evidence type="ECO:0000313" key="16">
    <source>
        <dbReference type="Proteomes" id="UP000314982"/>
    </source>
</evidence>
<dbReference type="STRING" id="62062.ENSHHUP00000075917"/>
<dbReference type="InterPro" id="IPR013087">
    <property type="entry name" value="Znf_C2H2_type"/>
</dbReference>
<dbReference type="SUPFAM" id="SSF57667">
    <property type="entry name" value="beta-beta-alpha zinc fingers"/>
    <property type="match status" value="1"/>
</dbReference>
<dbReference type="SMART" id="SM00225">
    <property type="entry name" value="BTB"/>
    <property type="match status" value="1"/>
</dbReference>
<reference evidence="15" key="2">
    <citation type="submission" date="2025-08" db="UniProtKB">
        <authorList>
            <consortium name="Ensembl"/>
        </authorList>
    </citation>
    <scope>IDENTIFICATION</scope>
</reference>
<evidence type="ECO:0000259" key="14">
    <source>
        <dbReference type="PROSITE" id="PS50157"/>
    </source>
</evidence>
<feature type="compositionally biased region" description="Basic and acidic residues" evidence="12">
    <location>
        <begin position="349"/>
        <end position="359"/>
    </location>
</feature>
<sequence>MFGLASSQFTATLHIFCRLILFSASDKRKRRAVLNECEPAVLINIPGTSMGTLQDDMPAEMDFPGHFENIFQQLNHQRVSGQLCDCVIVVGGQHFRAHRSVLAACSTHFRALLNAVEGDGGGASVMEVDLEVVTPEAFSALLDMIYTSTLTLGASNVMDVLLAASHLHLNTVVKACKHHLTSRSFPTSPPRGWRSPVQQQRFSHTVDQQHLRQSPSQAAAMVGVNSRQQRSVLLQQLGLSLVTSALEGSLDVGDTELDASQAGGRDGGVGADGSMEQLAAFSGRRHHKRKSSSPQMFQEERLNSKQSGSRLSEGNHGEGYPRVSRSNGGEELPSPDTLKTDECLCLERGGSEKQEEKYEGTLQEEVQLPSQSDSNVGGTQDDGGEDHTEGSLVDGGIVFKVKVGEEGEEEEDQKMDVVVKSEQVNSYPDTPGVSNYPPFPSEDTSDHQDEPANDEKDILSPKGNYPNSSNPQSSSNPQTETHPLQDNTDGVDELSDNEGLDSNQDLGLSCILNPSSQLEALGEDSLLNTTISEAQAESNEAVRSLQNSEATNASSSSLMFPVTSVPFQQLISSKGHSFSDGFILQSTQTQDVLGGFLRGIRPDLGTLGSLSLSTALSRSSRAEMTGVGGSLGLPAYRRIAPKVNPNSEGQIDGQDPSFSSGPAGGDTAPRPALTRASEDVLSKCKKAMTEHNVLVVEGARKYACRICCKTFLNLTDCKKHIRVHTGEKPYACLKCGKRFSQSSHLYKHSKTTCLRWQSSHLPATLL</sequence>
<dbReference type="SMART" id="SM00355">
    <property type="entry name" value="ZnF_C2H2"/>
    <property type="match status" value="2"/>
</dbReference>
<evidence type="ECO:0000256" key="2">
    <source>
        <dbReference type="ARBA" id="ARBA00004123"/>
    </source>
</evidence>
<evidence type="ECO:0000256" key="7">
    <source>
        <dbReference type="ARBA" id="ARBA00023015"/>
    </source>
</evidence>
<keyword evidence="16" id="KW-1185">Reference proteome</keyword>
<dbReference type="AlphaFoldDB" id="A0A4W5QII9"/>
<evidence type="ECO:0000256" key="5">
    <source>
        <dbReference type="ARBA" id="ARBA00022771"/>
    </source>
</evidence>
<keyword evidence="9" id="KW-0804">Transcription</keyword>
<dbReference type="Gene3D" id="3.30.710.10">
    <property type="entry name" value="Potassium Channel Kv1.1, Chain A"/>
    <property type="match status" value="1"/>
</dbReference>
<dbReference type="Ensembl" id="ENSHHUT00000078394.1">
    <property type="protein sequence ID" value="ENSHHUP00000075917.1"/>
    <property type="gene ID" value="ENSHHUG00000044440.1"/>
</dbReference>
<dbReference type="SUPFAM" id="SSF54695">
    <property type="entry name" value="POZ domain"/>
    <property type="match status" value="1"/>
</dbReference>
<name>A0A4W5QII9_9TELE</name>
<feature type="region of interest" description="Disordered" evidence="12">
    <location>
        <begin position="181"/>
        <end position="203"/>
    </location>
</feature>
<keyword evidence="8" id="KW-0238">DNA-binding</keyword>
<proteinExistence type="predicted"/>
<feature type="region of interest" description="Disordered" evidence="12">
    <location>
        <begin position="281"/>
        <end position="506"/>
    </location>
</feature>
<keyword evidence="6" id="KW-0862">Zinc</keyword>
<feature type="compositionally biased region" description="Basic and acidic residues" evidence="12">
    <location>
        <begin position="444"/>
        <end position="459"/>
    </location>
</feature>
<dbReference type="PROSITE" id="PS50157">
    <property type="entry name" value="ZINC_FINGER_C2H2_2"/>
    <property type="match status" value="2"/>
</dbReference>
<keyword evidence="10" id="KW-0539">Nucleus</keyword>
<reference evidence="16" key="1">
    <citation type="submission" date="2018-06" db="EMBL/GenBank/DDBJ databases">
        <title>Genome assembly of Danube salmon.</title>
        <authorList>
            <person name="Macqueen D.J."/>
            <person name="Gundappa M.K."/>
        </authorList>
    </citation>
    <scope>NUCLEOTIDE SEQUENCE [LARGE SCALE GENOMIC DNA]</scope>
</reference>